<keyword evidence="3" id="KW-0677">Repeat</keyword>
<evidence type="ECO:0000259" key="11">
    <source>
        <dbReference type="PROSITE" id="PS50157"/>
    </source>
</evidence>
<dbReference type="SMART" id="SM00692">
    <property type="entry name" value="DM3"/>
    <property type="match status" value="1"/>
</dbReference>
<dbReference type="InterPro" id="IPR006612">
    <property type="entry name" value="THAP_Znf"/>
</dbReference>
<reference evidence="14" key="1">
    <citation type="submission" date="2025-08" db="UniProtKB">
        <authorList>
            <consortium name="RefSeq"/>
        </authorList>
    </citation>
    <scope>IDENTIFICATION</scope>
</reference>
<dbReference type="InterPro" id="IPR052224">
    <property type="entry name" value="THAP_domain_protein"/>
</dbReference>
<dbReference type="PANTHER" id="PTHR46927:SF3">
    <property type="entry name" value="THAP-TYPE DOMAIN-CONTAINING PROTEIN"/>
    <property type="match status" value="1"/>
</dbReference>
<dbReference type="GO" id="GO:0005634">
    <property type="term" value="C:nucleus"/>
    <property type="evidence" value="ECO:0007669"/>
    <property type="project" value="UniProtKB-SubCell"/>
</dbReference>
<dbReference type="Proteomes" id="UP000504624">
    <property type="component" value="Unplaced"/>
</dbReference>
<dbReference type="SMART" id="SM00980">
    <property type="entry name" value="THAP"/>
    <property type="match status" value="1"/>
</dbReference>
<feature type="region of interest" description="Disordered" evidence="10">
    <location>
        <begin position="186"/>
        <end position="258"/>
    </location>
</feature>
<evidence type="ECO:0000256" key="4">
    <source>
        <dbReference type="ARBA" id="ARBA00022771"/>
    </source>
</evidence>
<evidence type="ECO:0000256" key="2">
    <source>
        <dbReference type="ARBA" id="ARBA00022723"/>
    </source>
</evidence>
<keyword evidence="4 8" id="KW-0863">Zinc-finger</keyword>
<evidence type="ECO:0000256" key="9">
    <source>
        <dbReference type="PROSITE-ProRule" id="PRU00309"/>
    </source>
</evidence>
<sequence length="345" mass="39105">MVYCAALNCRNATSGACKNSSVTFHGFPLQNEALLQQWVRNMGRDMGTPSKYERLCSDHFEEGSFQGDPLKIRRRRRLLKEAVPNKFIRGQDGNWLVGTPQGFCDGMRNKTRKRIRNPEHQRVPGECPNGAKRPTLEDWQNEFCKTILKENYGSLTMFRKDYPVPKSKIPVGEAVQVKARQGLQGRKIPASLSTGRGGAMIRSQQQSAENTQVHGSSSGGSQNQLWNVSDKGETSESHRSSTNQAEPPGNRRGSSFPAGGQLDEFQQFLFRQQAHPRASEVPWFICTECGKSFARHTYLLRHRRIHSVRPHTCLECGKSFPDKPKLTNHWRTHFHIIYVPNDFPG</sequence>
<dbReference type="Pfam" id="PF05485">
    <property type="entry name" value="THAP"/>
    <property type="match status" value="1"/>
</dbReference>
<dbReference type="InterPro" id="IPR036236">
    <property type="entry name" value="Znf_C2H2_sf"/>
</dbReference>
<dbReference type="InterPro" id="IPR038441">
    <property type="entry name" value="THAP_Znf_sf"/>
</dbReference>
<feature type="compositionally biased region" description="Basic and acidic residues" evidence="10">
    <location>
        <begin position="230"/>
        <end position="239"/>
    </location>
</feature>
<dbReference type="OrthoDB" id="6496718at2759"/>
<dbReference type="InterPro" id="IPR013087">
    <property type="entry name" value="Znf_C2H2_type"/>
</dbReference>
<evidence type="ECO:0000256" key="8">
    <source>
        <dbReference type="PROSITE-ProRule" id="PRU00042"/>
    </source>
</evidence>
<evidence type="ECO:0000256" key="1">
    <source>
        <dbReference type="ARBA" id="ARBA00004123"/>
    </source>
</evidence>
<dbReference type="GO" id="GO:0003677">
    <property type="term" value="F:DNA binding"/>
    <property type="evidence" value="ECO:0007669"/>
    <property type="project" value="UniProtKB-UniRule"/>
</dbReference>
<feature type="domain" description="THAP-type" evidence="12">
    <location>
        <begin position="1"/>
        <end position="87"/>
    </location>
</feature>
<dbReference type="AlphaFoldDB" id="A0A6J0IZZ5"/>
<dbReference type="RefSeq" id="XP_017692333.1">
    <property type="nucleotide sequence ID" value="XM_017836844.1"/>
</dbReference>
<dbReference type="GO" id="GO:0008270">
    <property type="term" value="F:zinc ion binding"/>
    <property type="evidence" value="ECO:0007669"/>
    <property type="project" value="UniProtKB-KW"/>
</dbReference>
<dbReference type="SUPFAM" id="SSF57716">
    <property type="entry name" value="Glucocorticoid receptor-like (DNA-binding domain)"/>
    <property type="match status" value="1"/>
</dbReference>
<keyword evidence="7" id="KW-0539">Nucleus</keyword>
<evidence type="ECO:0000256" key="5">
    <source>
        <dbReference type="ARBA" id="ARBA00022833"/>
    </source>
</evidence>
<gene>
    <name evidence="14" type="primary">LOC108508219</name>
</gene>
<dbReference type="SMART" id="SM00355">
    <property type="entry name" value="ZnF_C2H2"/>
    <property type="match status" value="2"/>
</dbReference>
<accession>A0A6J0IZZ5</accession>
<dbReference type="PROSITE" id="PS50950">
    <property type="entry name" value="ZF_THAP"/>
    <property type="match status" value="1"/>
</dbReference>
<comment type="subcellular location">
    <subcellularLocation>
        <location evidence="1">Nucleus</location>
    </subcellularLocation>
</comment>
<dbReference type="FunFam" id="3.30.160.60:FF:001450">
    <property type="entry name" value="zinc finger protein 774"/>
    <property type="match status" value="1"/>
</dbReference>
<evidence type="ECO:0000256" key="3">
    <source>
        <dbReference type="ARBA" id="ARBA00022737"/>
    </source>
</evidence>
<evidence type="ECO:0000259" key="12">
    <source>
        <dbReference type="PROSITE" id="PS50950"/>
    </source>
</evidence>
<dbReference type="PROSITE" id="PS50157">
    <property type="entry name" value="ZINC_FINGER_C2H2_2"/>
    <property type="match status" value="2"/>
</dbReference>
<evidence type="ECO:0000256" key="10">
    <source>
        <dbReference type="SAM" id="MobiDB-lite"/>
    </source>
</evidence>
<feature type="domain" description="C2H2-type" evidence="11">
    <location>
        <begin position="284"/>
        <end position="307"/>
    </location>
</feature>
<keyword evidence="2" id="KW-0479">Metal-binding</keyword>
<name>A0A6J0IZZ5_9PASS</name>
<feature type="compositionally biased region" description="Polar residues" evidence="10">
    <location>
        <begin position="202"/>
        <end position="227"/>
    </location>
</feature>
<dbReference type="PROSITE" id="PS00028">
    <property type="entry name" value="ZINC_FINGER_C2H2_1"/>
    <property type="match status" value="1"/>
</dbReference>
<dbReference type="PANTHER" id="PTHR46927">
    <property type="entry name" value="AGAP005574-PA"/>
    <property type="match status" value="1"/>
</dbReference>
<dbReference type="GeneID" id="108508219"/>
<protein>
    <submittedName>
        <fullName evidence="14">Zinc finger protein 786-like isoform X1</fullName>
    </submittedName>
</protein>
<evidence type="ECO:0000313" key="13">
    <source>
        <dbReference type="Proteomes" id="UP000504624"/>
    </source>
</evidence>
<dbReference type="Gene3D" id="3.30.160.60">
    <property type="entry name" value="Classic Zinc Finger"/>
    <property type="match status" value="2"/>
</dbReference>
<dbReference type="Gene3D" id="6.20.210.20">
    <property type="entry name" value="THAP domain"/>
    <property type="match status" value="1"/>
</dbReference>
<evidence type="ECO:0000256" key="7">
    <source>
        <dbReference type="ARBA" id="ARBA00023242"/>
    </source>
</evidence>
<keyword evidence="5" id="KW-0862">Zinc</keyword>
<dbReference type="SUPFAM" id="SSF57667">
    <property type="entry name" value="beta-beta-alpha zinc fingers"/>
    <property type="match status" value="1"/>
</dbReference>
<proteinExistence type="predicted"/>
<dbReference type="Pfam" id="PF00096">
    <property type="entry name" value="zf-C2H2"/>
    <property type="match status" value="2"/>
</dbReference>
<keyword evidence="13" id="KW-1185">Reference proteome</keyword>
<keyword evidence="6 9" id="KW-0238">DNA-binding</keyword>
<evidence type="ECO:0000256" key="6">
    <source>
        <dbReference type="ARBA" id="ARBA00023125"/>
    </source>
</evidence>
<dbReference type="FunFam" id="3.30.160.60:FF:001297">
    <property type="entry name" value="Zinc finger and SCAN domain-containing protein 2"/>
    <property type="match status" value="1"/>
</dbReference>
<evidence type="ECO:0000313" key="14">
    <source>
        <dbReference type="RefSeq" id="XP_017692333.1"/>
    </source>
</evidence>
<organism evidence="13 14">
    <name type="scientific">Lepidothrix coronata</name>
    <name type="common">blue-crowned manakin</name>
    <dbReference type="NCBI Taxonomy" id="321398"/>
    <lineage>
        <taxon>Eukaryota</taxon>
        <taxon>Metazoa</taxon>
        <taxon>Chordata</taxon>
        <taxon>Craniata</taxon>
        <taxon>Vertebrata</taxon>
        <taxon>Euteleostomi</taxon>
        <taxon>Archelosauria</taxon>
        <taxon>Archosauria</taxon>
        <taxon>Dinosauria</taxon>
        <taxon>Saurischia</taxon>
        <taxon>Theropoda</taxon>
        <taxon>Coelurosauria</taxon>
        <taxon>Aves</taxon>
        <taxon>Neognathae</taxon>
        <taxon>Neoaves</taxon>
        <taxon>Telluraves</taxon>
        <taxon>Australaves</taxon>
        <taxon>Passeriformes</taxon>
        <taxon>Pipridae</taxon>
        <taxon>Lepidothrix</taxon>
    </lineage>
</organism>
<feature type="domain" description="C2H2-type" evidence="11">
    <location>
        <begin position="311"/>
        <end position="333"/>
    </location>
</feature>